<evidence type="ECO:0000313" key="2">
    <source>
        <dbReference type="EMBL" id="CAF1575969.1"/>
    </source>
</evidence>
<protein>
    <submittedName>
        <fullName evidence="2">Uncharacterized protein</fullName>
    </submittedName>
</protein>
<organism evidence="2 3">
    <name type="scientific">Adineta ricciae</name>
    <name type="common">Rotifer</name>
    <dbReference type="NCBI Taxonomy" id="249248"/>
    <lineage>
        <taxon>Eukaryota</taxon>
        <taxon>Metazoa</taxon>
        <taxon>Spiralia</taxon>
        <taxon>Gnathifera</taxon>
        <taxon>Rotifera</taxon>
        <taxon>Eurotatoria</taxon>
        <taxon>Bdelloidea</taxon>
        <taxon>Adinetida</taxon>
        <taxon>Adinetidae</taxon>
        <taxon>Adineta</taxon>
    </lineage>
</organism>
<evidence type="ECO:0000256" key="1">
    <source>
        <dbReference type="SAM" id="MobiDB-lite"/>
    </source>
</evidence>
<accession>A0A815YW37</accession>
<proteinExistence type="predicted"/>
<name>A0A815YW37_ADIRI</name>
<dbReference type="Proteomes" id="UP000663828">
    <property type="component" value="Unassembled WGS sequence"/>
</dbReference>
<dbReference type="AlphaFoldDB" id="A0A815YW37"/>
<dbReference type="EMBL" id="CAJNOR010005780">
    <property type="protein sequence ID" value="CAF1575969.1"/>
    <property type="molecule type" value="Genomic_DNA"/>
</dbReference>
<comment type="caution">
    <text evidence="2">The sequence shown here is derived from an EMBL/GenBank/DDBJ whole genome shotgun (WGS) entry which is preliminary data.</text>
</comment>
<evidence type="ECO:0000313" key="3">
    <source>
        <dbReference type="Proteomes" id="UP000663828"/>
    </source>
</evidence>
<feature type="compositionally biased region" description="Low complexity" evidence="1">
    <location>
        <begin position="61"/>
        <end position="72"/>
    </location>
</feature>
<feature type="region of interest" description="Disordered" evidence="1">
    <location>
        <begin position="28"/>
        <end position="86"/>
    </location>
</feature>
<sequence>MNSNSNKQPKIMEVGDTVKSSLQYEQLPNLPTPITSIPLKPKPTQTSRKRVVRFNLPEANTSPSPSTISSLSKHIMKMRIPKEADE</sequence>
<gene>
    <name evidence="2" type="ORF">XAT740_LOCUS44959</name>
</gene>
<keyword evidence="3" id="KW-1185">Reference proteome</keyword>
<reference evidence="2" key="1">
    <citation type="submission" date="2021-02" db="EMBL/GenBank/DDBJ databases">
        <authorList>
            <person name="Nowell W R."/>
        </authorList>
    </citation>
    <scope>NUCLEOTIDE SEQUENCE</scope>
</reference>